<evidence type="ECO:0000259" key="2">
    <source>
        <dbReference type="PROSITE" id="PS50105"/>
    </source>
</evidence>
<feature type="region of interest" description="Disordered" evidence="1">
    <location>
        <begin position="295"/>
        <end position="374"/>
    </location>
</feature>
<name>Q0MQZ4_TALMA</name>
<dbReference type="InterPro" id="IPR013761">
    <property type="entry name" value="SAM/pointed_sf"/>
</dbReference>
<sequence>MSLLKTRFHDDSDADDEYERSLASPVLPTDSEISPTDSDSISTEHTPTTYGNMGDEHGSLRSTISDWTAEECADFVVGLGLRQYRTAFIVGEALIALKHEELKEMGITSAGHRLTILKSVYETKVKQGVSIDPDHYIAPSADHNLHESATYGDITRLAQTIRARDERLSVVEAELRRVSEDYRRLREELLPIFKLAKDRSQPLPYQPPIQSGTTSSPELYHDASSIISPGNIRNESSALGRSLSRRVYNGGTTPKSSNSPTHIPPSVHEGRPYNDGANIDPSAAAMAASTHLTASMNGGAQTSPGIPSPTSPGQFAQQQTLGPRSYVRDNNKSSAASIRQGHEHEEVPQSNPTPVPTPTPSASSRSESRNTDSAAPSVEIFKSFRVSMDDPCHKVLPAALKKYNINADWRQYALYIVYGDQERCLALDEKPLILFKQLDREGRKPMFMLRKSAPTDASTPSYPGSTDMMTKCRIPCVALKTQQEKSKQGPKNFIFNQHR</sequence>
<dbReference type="PANTHER" id="PTHR24135:SF28">
    <property type="entry name" value="LD13733P"/>
    <property type="match status" value="1"/>
</dbReference>
<dbReference type="VEuPathDB" id="FungiDB:PMAA_034230"/>
<dbReference type="SMART" id="SM00314">
    <property type="entry name" value="RA"/>
    <property type="match status" value="1"/>
</dbReference>
<reference evidence="4" key="2">
    <citation type="submission" date="2006-07" db="EMBL/GenBank/DDBJ databases">
        <authorList>
            <person name="Woo P.C.Y."/>
            <person name="Chong K.T.K."/>
            <person name="Tse H."/>
            <person name="Cai J.J."/>
            <person name="Lau C.C.Y."/>
            <person name="Zhou A.C."/>
            <person name="Lau S.K.P."/>
            <person name="Yuen K.Y."/>
        </authorList>
    </citation>
    <scope>NUCLEOTIDE SEQUENCE</scope>
    <source>
        <strain evidence="4">PM1</strain>
    </source>
</reference>
<dbReference type="SMART" id="SM00454">
    <property type="entry name" value="SAM"/>
    <property type="match status" value="1"/>
</dbReference>
<dbReference type="AlphaFoldDB" id="Q0MQZ4"/>
<proteinExistence type="predicted"/>
<feature type="domain" description="Ras-associating" evidence="3">
    <location>
        <begin position="381"/>
        <end position="454"/>
    </location>
</feature>
<feature type="domain" description="SAM" evidence="2">
    <location>
        <begin position="67"/>
        <end position="126"/>
    </location>
</feature>
<feature type="compositionally biased region" description="Polar residues" evidence="1">
    <location>
        <begin position="208"/>
        <end position="217"/>
    </location>
</feature>
<reference evidence="4" key="1">
    <citation type="journal article" date="2006" name="FEBS Lett.">
        <title>Genomic and experimental evidence for a potential sexual cycle in the pathogenic thermal dimorphic fungus Penicillium marneffei.</title>
        <authorList>
            <person name="Woo P.C."/>
            <person name="Chong K.T."/>
            <person name="Tse H."/>
            <person name="Cai J.J."/>
            <person name="Lau C.C."/>
            <person name="Zhou A.C."/>
            <person name="Lau S.K."/>
            <person name="Yuen K.Y."/>
        </authorList>
    </citation>
    <scope>NUCLEOTIDE SEQUENCE</scope>
    <source>
        <strain evidence="4">PM1</strain>
    </source>
</reference>
<feature type="compositionally biased region" description="Polar residues" evidence="1">
    <location>
        <begin position="31"/>
        <end position="51"/>
    </location>
</feature>
<feature type="region of interest" description="Disordered" evidence="1">
    <location>
        <begin position="1"/>
        <end position="57"/>
    </location>
</feature>
<organism evidence="4">
    <name type="scientific">Talaromyces marneffei</name>
    <name type="common">Penicillium marneffei</name>
    <dbReference type="NCBI Taxonomy" id="37727"/>
    <lineage>
        <taxon>Eukaryota</taxon>
        <taxon>Fungi</taxon>
        <taxon>Dikarya</taxon>
        <taxon>Ascomycota</taxon>
        <taxon>Pezizomycotina</taxon>
        <taxon>Eurotiomycetes</taxon>
        <taxon>Eurotiomycetidae</taxon>
        <taxon>Eurotiales</taxon>
        <taxon>Trichocomaceae</taxon>
        <taxon>Talaromyces</taxon>
        <taxon>Talaromyces sect. Talaromyces</taxon>
    </lineage>
</organism>
<dbReference type="SUPFAM" id="SSF54236">
    <property type="entry name" value="Ubiquitin-like"/>
    <property type="match status" value="1"/>
</dbReference>
<dbReference type="InterPro" id="IPR001660">
    <property type="entry name" value="SAM"/>
</dbReference>
<dbReference type="PROSITE" id="PS50105">
    <property type="entry name" value="SAM_DOMAIN"/>
    <property type="match status" value="1"/>
</dbReference>
<protein>
    <submittedName>
        <fullName evidence="4">STE50-like protein</fullName>
    </submittedName>
</protein>
<accession>Q0MQZ4</accession>
<feature type="compositionally biased region" description="Polar residues" evidence="1">
    <location>
        <begin position="225"/>
        <end position="234"/>
    </location>
</feature>
<dbReference type="InterPro" id="IPR000159">
    <property type="entry name" value="RA_dom"/>
</dbReference>
<feature type="region of interest" description="Disordered" evidence="1">
    <location>
        <begin position="246"/>
        <end position="280"/>
    </location>
</feature>
<feature type="compositionally biased region" description="Polar residues" evidence="1">
    <location>
        <begin position="250"/>
        <end position="261"/>
    </location>
</feature>
<dbReference type="CDD" id="cd01786">
    <property type="entry name" value="RA_STE50"/>
    <property type="match status" value="1"/>
</dbReference>
<dbReference type="EMBL" id="DQ863329">
    <property type="protein sequence ID" value="ABH09726.1"/>
    <property type="molecule type" value="Genomic_DNA"/>
</dbReference>
<dbReference type="PANTHER" id="PTHR24135">
    <property type="entry name" value="SH3 AND MULTIPLE ANKYRIN REPEAT DOMAINS PROTEIN"/>
    <property type="match status" value="1"/>
</dbReference>
<dbReference type="GO" id="GO:0007165">
    <property type="term" value="P:signal transduction"/>
    <property type="evidence" value="ECO:0007669"/>
    <property type="project" value="InterPro"/>
</dbReference>
<dbReference type="SUPFAM" id="SSF47769">
    <property type="entry name" value="SAM/Pointed domain"/>
    <property type="match status" value="1"/>
</dbReference>
<dbReference type="InterPro" id="IPR029071">
    <property type="entry name" value="Ubiquitin-like_domsf"/>
</dbReference>
<dbReference type="Gene3D" id="3.10.20.90">
    <property type="entry name" value="Phosphatidylinositol 3-kinase Catalytic Subunit, Chain A, domain 1"/>
    <property type="match status" value="1"/>
</dbReference>
<dbReference type="PROSITE" id="PS50200">
    <property type="entry name" value="RA"/>
    <property type="match status" value="1"/>
</dbReference>
<dbReference type="Pfam" id="PF00788">
    <property type="entry name" value="RA"/>
    <property type="match status" value="1"/>
</dbReference>
<dbReference type="Gene3D" id="1.10.150.50">
    <property type="entry name" value="Transcription Factor, Ets-1"/>
    <property type="match status" value="1"/>
</dbReference>
<feature type="region of interest" description="Disordered" evidence="1">
    <location>
        <begin position="200"/>
        <end position="234"/>
    </location>
</feature>
<evidence type="ECO:0000256" key="1">
    <source>
        <dbReference type="SAM" id="MobiDB-lite"/>
    </source>
</evidence>
<evidence type="ECO:0000313" key="4">
    <source>
        <dbReference type="EMBL" id="ABH09726.1"/>
    </source>
</evidence>
<dbReference type="InterPro" id="IPR051569">
    <property type="entry name" value="SHANK"/>
</dbReference>
<evidence type="ECO:0000259" key="3">
    <source>
        <dbReference type="PROSITE" id="PS50200"/>
    </source>
</evidence>
<dbReference type="Pfam" id="PF07647">
    <property type="entry name" value="SAM_2"/>
    <property type="match status" value="1"/>
</dbReference>